<accession>A0A0G4ICI7</accession>
<gene>
    <name evidence="4" type="ORF">Cvel_13172</name>
</gene>
<evidence type="ECO:0000256" key="2">
    <source>
        <dbReference type="ARBA" id="ARBA00023043"/>
    </source>
</evidence>
<dbReference type="AlphaFoldDB" id="A0A0G4ICI7"/>
<evidence type="ECO:0000256" key="1">
    <source>
        <dbReference type="ARBA" id="ARBA00022737"/>
    </source>
</evidence>
<proteinExistence type="predicted"/>
<dbReference type="Gene3D" id="1.25.40.20">
    <property type="entry name" value="Ankyrin repeat-containing domain"/>
    <property type="match status" value="1"/>
</dbReference>
<evidence type="ECO:0000256" key="3">
    <source>
        <dbReference type="SAM" id="MobiDB-lite"/>
    </source>
</evidence>
<feature type="region of interest" description="Disordered" evidence="3">
    <location>
        <begin position="409"/>
        <end position="439"/>
    </location>
</feature>
<evidence type="ECO:0000313" key="4">
    <source>
        <dbReference type="EMBL" id="CEM54927.1"/>
    </source>
</evidence>
<dbReference type="SMART" id="SM00248">
    <property type="entry name" value="ANK"/>
    <property type="match status" value="5"/>
</dbReference>
<feature type="compositionally biased region" description="Basic and acidic residues" evidence="3">
    <location>
        <begin position="412"/>
        <end position="421"/>
    </location>
</feature>
<dbReference type="InterPro" id="IPR002110">
    <property type="entry name" value="Ankyrin_rpt"/>
</dbReference>
<dbReference type="PhylomeDB" id="A0A0G4ICI7"/>
<keyword evidence="1" id="KW-0677">Repeat</keyword>
<organism evidence="4">
    <name type="scientific">Chromera velia CCMP2878</name>
    <dbReference type="NCBI Taxonomy" id="1169474"/>
    <lineage>
        <taxon>Eukaryota</taxon>
        <taxon>Sar</taxon>
        <taxon>Alveolata</taxon>
        <taxon>Colpodellida</taxon>
        <taxon>Chromeraceae</taxon>
        <taxon>Chromera</taxon>
    </lineage>
</organism>
<dbReference type="PANTHER" id="PTHR24198">
    <property type="entry name" value="ANKYRIN REPEAT AND PROTEIN KINASE DOMAIN-CONTAINING PROTEIN"/>
    <property type="match status" value="1"/>
</dbReference>
<dbReference type="VEuPathDB" id="CryptoDB:Cvel_13172"/>
<dbReference type="InterPro" id="IPR036770">
    <property type="entry name" value="Ankyrin_rpt-contain_sf"/>
</dbReference>
<dbReference type="SUPFAM" id="SSF48403">
    <property type="entry name" value="Ankyrin repeat"/>
    <property type="match status" value="1"/>
</dbReference>
<dbReference type="EMBL" id="CDMZ01005830">
    <property type="protein sequence ID" value="CEM54927.1"/>
    <property type="molecule type" value="Genomic_DNA"/>
</dbReference>
<sequence>MDGCFERDDLKALQQVLALDGVSKRYPFLLRCAVARNPGSVKCVAFLMERGTTPTWCELSDRTLETLTTTQFTEMIKHGIFRVDSWRSTAGSSRDKFEIFDPLIEKVIEVGRHDLAQVLVEAGAPVDLGGWLRRMEGFGQLGGLRCNPPGTPLLMLVKDLYRDADEEKKRETGLSLLRSLARASKAAGCFDWEGPGGAPGPVTALSAACRNRDVQVVRILVQEGGRVEGGGEGLRLPFGVFECSLEGEETRRFFAANDAKCAAVLEQLSLLEGVDLTAVRRDGHTPLSLACSFGMEKNVEKLLQLGVSPMKVKRQGRTSKSPMFEALRGRYESVVSLLIRWKADPNEVMVVRETAYTVLQVALGACPLGGKPISKSLAIVLLRCSLSPPPAPACHGTVSLCQASPLSLNSVRGEREGKSEHGPPTPDENSDGGSEHEED</sequence>
<keyword evidence="2" id="KW-0040">ANK repeat</keyword>
<protein>
    <submittedName>
        <fullName evidence="4">Uncharacterized protein</fullName>
    </submittedName>
</protein>
<dbReference type="Pfam" id="PF12796">
    <property type="entry name" value="Ank_2"/>
    <property type="match status" value="1"/>
</dbReference>
<name>A0A0G4ICI7_9ALVE</name>
<reference evidence="4" key="1">
    <citation type="submission" date="2014-11" db="EMBL/GenBank/DDBJ databases">
        <authorList>
            <person name="Otto D Thomas"/>
            <person name="Naeem Raeece"/>
        </authorList>
    </citation>
    <scope>NUCLEOTIDE SEQUENCE</scope>
</reference>
<dbReference type="PANTHER" id="PTHR24198:SF165">
    <property type="entry name" value="ANKYRIN REPEAT-CONTAINING PROTEIN-RELATED"/>
    <property type="match status" value="1"/>
</dbReference>